<evidence type="ECO:0000313" key="2">
    <source>
        <dbReference type="Proteomes" id="UP000095329"/>
    </source>
</evidence>
<keyword evidence="2" id="KW-1185">Reference proteome</keyword>
<dbReference type="RefSeq" id="WP_023590675.1">
    <property type="nucleotide sequence ID" value="NZ_ASHX02000001.1"/>
</dbReference>
<dbReference type="OrthoDB" id="3235632at2"/>
<organism evidence="1 2">
    <name type="scientific">Streptomyces thermolilacinus SPC6</name>
    <dbReference type="NCBI Taxonomy" id="1306406"/>
    <lineage>
        <taxon>Bacteria</taxon>
        <taxon>Bacillati</taxon>
        <taxon>Actinomycetota</taxon>
        <taxon>Actinomycetes</taxon>
        <taxon>Kitasatosporales</taxon>
        <taxon>Streptomycetaceae</taxon>
        <taxon>Streptomyces</taxon>
    </lineage>
</organism>
<sequence length="104" mass="11051">MFRRQSVLVLRDAPEILQAVRAALADAEPHERAGLGRALTLVEAQCARTDGELRGRWVDGVLGAAGVDVEDQVKAVAAVRRAAADLGLSQAVDLVREAREHASA</sequence>
<gene>
    <name evidence="1" type="ORF">J116_003825</name>
</gene>
<proteinExistence type="predicted"/>
<accession>A0A1D3DN32</accession>
<dbReference type="EMBL" id="ASHX02000001">
    <property type="protein sequence ID" value="OEJ93726.1"/>
    <property type="molecule type" value="Genomic_DNA"/>
</dbReference>
<dbReference type="Proteomes" id="UP000095329">
    <property type="component" value="Unassembled WGS sequence"/>
</dbReference>
<evidence type="ECO:0000313" key="1">
    <source>
        <dbReference type="EMBL" id="OEJ93726.1"/>
    </source>
</evidence>
<protein>
    <submittedName>
        <fullName evidence="1">Uncharacterized protein</fullName>
    </submittedName>
</protein>
<dbReference type="AlphaFoldDB" id="A0A1D3DN32"/>
<reference evidence="1 2" key="1">
    <citation type="journal article" date="2013" name="Genome Announc.">
        <title>Genome Sequence of Streptomyces violaceusniger Strain SPC6, a Halotolerant Streptomycete That Exhibits Rapid Growth and Development.</title>
        <authorList>
            <person name="Chen X."/>
            <person name="Zhang B."/>
            <person name="Zhang W."/>
            <person name="Wu X."/>
            <person name="Zhang M."/>
            <person name="Chen T."/>
            <person name="Liu G."/>
            <person name="Dyson P."/>
        </authorList>
    </citation>
    <scope>NUCLEOTIDE SEQUENCE [LARGE SCALE GENOMIC DNA]</scope>
    <source>
        <strain evidence="1 2">SPC6</strain>
    </source>
</reference>
<comment type="caution">
    <text evidence="1">The sequence shown here is derived from an EMBL/GenBank/DDBJ whole genome shotgun (WGS) entry which is preliminary data.</text>
</comment>
<name>A0A1D3DN32_9ACTN</name>
<dbReference type="STRING" id="1306406.J116_003825"/>